<evidence type="ECO:0000313" key="4">
    <source>
        <dbReference type="Proteomes" id="UP000000763"/>
    </source>
</evidence>
<accession>Q6YWI5</accession>
<dbReference type="AlphaFoldDB" id="Q6YWI5"/>
<name>Q6YWI5_ORYSJ</name>
<dbReference type="Proteomes" id="UP000000763">
    <property type="component" value="Chromosome 7"/>
</dbReference>
<proteinExistence type="predicted"/>
<reference evidence="4" key="3">
    <citation type="journal article" date="2005" name="Nature">
        <title>The map-based sequence of the rice genome.</title>
        <authorList>
            <consortium name="International rice genome sequencing project (IRGSP)"/>
            <person name="Matsumoto T."/>
            <person name="Wu J."/>
            <person name="Kanamori H."/>
            <person name="Katayose Y."/>
            <person name="Fujisawa M."/>
            <person name="Namiki N."/>
            <person name="Mizuno H."/>
            <person name="Yamamoto K."/>
            <person name="Antonio B.A."/>
            <person name="Baba T."/>
            <person name="Sakata K."/>
            <person name="Nagamura Y."/>
            <person name="Aoki H."/>
            <person name="Arikawa K."/>
            <person name="Arita K."/>
            <person name="Bito T."/>
            <person name="Chiden Y."/>
            <person name="Fujitsuka N."/>
            <person name="Fukunaka R."/>
            <person name="Hamada M."/>
            <person name="Harada C."/>
            <person name="Hayashi A."/>
            <person name="Hijishita S."/>
            <person name="Honda M."/>
            <person name="Hosokawa S."/>
            <person name="Ichikawa Y."/>
            <person name="Idonuma A."/>
            <person name="Iijima M."/>
            <person name="Ikeda M."/>
            <person name="Ikeno M."/>
            <person name="Ito K."/>
            <person name="Ito S."/>
            <person name="Ito T."/>
            <person name="Ito Y."/>
            <person name="Ito Y."/>
            <person name="Iwabuchi A."/>
            <person name="Kamiya K."/>
            <person name="Karasawa W."/>
            <person name="Kurita K."/>
            <person name="Katagiri S."/>
            <person name="Kikuta A."/>
            <person name="Kobayashi H."/>
            <person name="Kobayashi N."/>
            <person name="Machita K."/>
            <person name="Maehara T."/>
            <person name="Masukawa M."/>
            <person name="Mizubayashi T."/>
            <person name="Mukai Y."/>
            <person name="Nagasaki H."/>
            <person name="Nagata Y."/>
            <person name="Naito S."/>
            <person name="Nakashima M."/>
            <person name="Nakama Y."/>
            <person name="Nakamichi Y."/>
            <person name="Nakamura M."/>
            <person name="Meguro A."/>
            <person name="Negishi M."/>
            <person name="Ohta I."/>
            <person name="Ohta T."/>
            <person name="Okamoto M."/>
            <person name="Ono N."/>
            <person name="Saji S."/>
            <person name="Sakaguchi M."/>
            <person name="Sakai K."/>
            <person name="Shibata M."/>
            <person name="Shimokawa T."/>
            <person name="Song J."/>
            <person name="Takazaki Y."/>
            <person name="Terasawa K."/>
            <person name="Tsugane M."/>
            <person name="Tsuji K."/>
            <person name="Ueda S."/>
            <person name="Waki K."/>
            <person name="Yamagata H."/>
            <person name="Yamamoto M."/>
            <person name="Yamamoto S."/>
            <person name="Yamane H."/>
            <person name="Yoshiki S."/>
            <person name="Yoshihara R."/>
            <person name="Yukawa K."/>
            <person name="Zhong H."/>
            <person name="Yano M."/>
            <person name="Yuan Q."/>
            <person name="Ouyang S."/>
            <person name="Liu J."/>
            <person name="Jones K.M."/>
            <person name="Gansberger K."/>
            <person name="Moffat K."/>
            <person name="Hill J."/>
            <person name="Bera J."/>
            <person name="Fadrosh D."/>
            <person name="Jin S."/>
            <person name="Johri S."/>
            <person name="Kim M."/>
            <person name="Overton L."/>
            <person name="Reardon M."/>
            <person name="Tsitrin T."/>
            <person name="Vuong H."/>
            <person name="Weaver B."/>
            <person name="Ciecko A."/>
            <person name="Tallon L."/>
            <person name="Jackson J."/>
            <person name="Pai G."/>
            <person name="Aken S.V."/>
            <person name="Utterback T."/>
            <person name="Reidmuller S."/>
            <person name="Feldblyum T."/>
            <person name="Hsiao J."/>
            <person name="Zismann V."/>
            <person name="Iobst S."/>
            <person name="de Vazeille A.R."/>
            <person name="Buell C.R."/>
            <person name="Ying K."/>
            <person name="Li Y."/>
            <person name="Lu T."/>
            <person name="Huang Y."/>
            <person name="Zhao Q."/>
            <person name="Feng Q."/>
            <person name="Zhang L."/>
            <person name="Zhu J."/>
            <person name="Weng Q."/>
            <person name="Mu J."/>
            <person name="Lu Y."/>
            <person name="Fan D."/>
            <person name="Liu Y."/>
            <person name="Guan J."/>
            <person name="Zhang Y."/>
            <person name="Yu S."/>
            <person name="Liu X."/>
            <person name="Zhang Y."/>
            <person name="Hong G."/>
            <person name="Han B."/>
            <person name="Choisne N."/>
            <person name="Demange N."/>
            <person name="Orjeda G."/>
            <person name="Samain S."/>
            <person name="Cattolico L."/>
            <person name="Pelletier E."/>
            <person name="Couloux A."/>
            <person name="Segurens B."/>
            <person name="Wincker P."/>
            <person name="D'Hont A."/>
            <person name="Scarpelli C."/>
            <person name="Weissenbach J."/>
            <person name="Salanoubat M."/>
            <person name="Quetier F."/>
            <person name="Yu Y."/>
            <person name="Kim H.R."/>
            <person name="Rambo T."/>
            <person name="Currie J."/>
            <person name="Collura K."/>
            <person name="Luo M."/>
            <person name="Yang T."/>
            <person name="Ammiraju J.S.S."/>
            <person name="Engler F."/>
            <person name="Soderlund C."/>
            <person name="Wing R.A."/>
            <person name="Palmer L.E."/>
            <person name="de la Bastide M."/>
            <person name="Spiegel L."/>
            <person name="Nascimento L."/>
            <person name="Zutavern T."/>
            <person name="O'Shaughnessy A."/>
            <person name="Dike S."/>
            <person name="Dedhia N."/>
            <person name="Preston R."/>
            <person name="Balija V."/>
            <person name="McCombie W.R."/>
            <person name="Chow T."/>
            <person name="Chen H."/>
            <person name="Chung M."/>
            <person name="Chen C."/>
            <person name="Shaw J."/>
            <person name="Wu H."/>
            <person name="Hsiao K."/>
            <person name="Chao Y."/>
            <person name="Chu M."/>
            <person name="Cheng C."/>
            <person name="Hour A."/>
            <person name="Lee P."/>
            <person name="Lin S."/>
            <person name="Lin Y."/>
            <person name="Liou J."/>
            <person name="Liu S."/>
            <person name="Hsing Y."/>
            <person name="Raghuvanshi S."/>
            <person name="Mohanty A."/>
            <person name="Bharti A.K."/>
            <person name="Gaur A."/>
            <person name="Gupta V."/>
            <person name="Kumar D."/>
            <person name="Ravi V."/>
            <person name="Vij S."/>
            <person name="Kapur A."/>
            <person name="Khurana P."/>
            <person name="Khurana P."/>
            <person name="Khurana J.P."/>
            <person name="Tyagi A.K."/>
            <person name="Gaikwad K."/>
            <person name="Singh A."/>
            <person name="Dalal V."/>
            <person name="Srivastava S."/>
            <person name="Dixit A."/>
            <person name="Pal A.K."/>
            <person name="Ghazi I.A."/>
            <person name="Yadav M."/>
            <person name="Pandit A."/>
            <person name="Bhargava A."/>
            <person name="Sureshbabu K."/>
            <person name="Batra K."/>
            <person name="Sharma T.R."/>
            <person name="Mohapatra T."/>
            <person name="Singh N.K."/>
            <person name="Messing J."/>
            <person name="Nelson A.B."/>
            <person name="Fuks G."/>
            <person name="Kavchok S."/>
            <person name="Keizer G."/>
            <person name="Linton E."/>
            <person name="Llaca V."/>
            <person name="Song R."/>
            <person name="Tanyolac B."/>
            <person name="Young S."/>
            <person name="Ho-Il K."/>
            <person name="Hahn J.H."/>
            <person name="Sangsakoo G."/>
            <person name="Vanavichit A."/>
            <person name="de Mattos Luiz.A.T."/>
            <person name="Zimmer P.D."/>
            <person name="Malone G."/>
            <person name="Dellagostin O."/>
            <person name="de Oliveira A.C."/>
            <person name="Bevan M."/>
            <person name="Bancroft I."/>
            <person name="Minx P."/>
            <person name="Cordum H."/>
            <person name="Wilson R."/>
            <person name="Cheng Z."/>
            <person name="Jin W."/>
            <person name="Jiang J."/>
            <person name="Leong S.A."/>
            <person name="Iwama H."/>
            <person name="Gojobori T."/>
            <person name="Itoh T."/>
            <person name="Niimura Y."/>
            <person name="Fujii Y."/>
            <person name="Habara T."/>
            <person name="Sakai H."/>
            <person name="Sato Y."/>
            <person name="Wilson G."/>
            <person name="Kumar K."/>
            <person name="McCouch S."/>
            <person name="Juretic N."/>
            <person name="Hoen D."/>
            <person name="Wright S."/>
            <person name="Bruskiewich R."/>
            <person name="Bureau T."/>
            <person name="Miyao A."/>
            <person name="Hirochika H."/>
            <person name="Nishikawa T."/>
            <person name="Kadowaki K."/>
            <person name="Sugiura M."/>
            <person name="Burr B."/>
            <person name="Sasaki T."/>
        </authorList>
    </citation>
    <scope>NUCLEOTIDE SEQUENCE [LARGE SCALE GENOMIC DNA]</scope>
    <source>
        <strain evidence="4">cv. Nipponbare</strain>
    </source>
</reference>
<gene>
    <name evidence="3" type="ORF">OSJNBa0018O23.29</name>
    <name evidence="2" type="ORF">OSJNBa0028O21.17</name>
</gene>
<reference evidence="3" key="1">
    <citation type="submission" date="2002-04" db="EMBL/GenBank/DDBJ databases">
        <title>Oryza sativa nipponbare(GA3) genomic DNA, chromosome 7, BAC clone:OSJNBa0018O23.</title>
        <authorList>
            <person name="Sasaki T."/>
            <person name="Matsumoto T."/>
            <person name="Katayose Y."/>
        </authorList>
    </citation>
    <scope>NUCLEOTIDE SEQUENCE</scope>
</reference>
<feature type="compositionally biased region" description="Basic and acidic residues" evidence="1">
    <location>
        <begin position="37"/>
        <end position="61"/>
    </location>
</feature>
<sequence>MQAGEMNNVVTAVVMENNQRRASISELAYNRRGSGKAPHDGGGDRAVVEEAEQRRTDSSQR</sequence>
<dbReference type="EMBL" id="AP005766">
    <property type="protein sequence ID" value="BAC84452.1"/>
    <property type="molecule type" value="Genomic_DNA"/>
</dbReference>
<reference evidence="4" key="4">
    <citation type="journal article" date="2008" name="Nucleic Acids Res.">
        <title>The rice annotation project database (RAP-DB): 2008 update.</title>
        <authorList>
            <consortium name="The rice annotation project (RAP)"/>
        </authorList>
    </citation>
    <scope>GENOME REANNOTATION</scope>
    <source>
        <strain evidence="4">cv. Nipponbare</strain>
    </source>
</reference>
<protein>
    <submittedName>
        <fullName evidence="2">Uncharacterized protein</fullName>
    </submittedName>
</protein>
<reference evidence="2" key="2">
    <citation type="submission" date="2002-09" db="EMBL/GenBank/DDBJ databases">
        <title>Oryza sativa nipponbare(GA3) genomic DNA, chromosome 7, BAC clone:OSJNBa0028O21.</title>
        <authorList>
            <person name="Sasaki T."/>
            <person name="Matsumoto T."/>
            <person name="Katayose Y."/>
        </authorList>
    </citation>
    <scope>NUCLEOTIDE SEQUENCE</scope>
</reference>
<evidence type="ECO:0000313" key="3">
    <source>
        <dbReference type="EMBL" id="BAD30827.1"/>
    </source>
</evidence>
<feature type="region of interest" description="Disordered" evidence="1">
    <location>
        <begin position="27"/>
        <end position="61"/>
    </location>
</feature>
<dbReference type="EMBL" id="AP005100">
    <property type="protein sequence ID" value="BAD30827.1"/>
    <property type="molecule type" value="Genomic_DNA"/>
</dbReference>
<evidence type="ECO:0000256" key="1">
    <source>
        <dbReference type="SAM" id="MobiDB-lite"/>
    </source>
</evidence>
<organism evidence="2 4">
    <name type="scientific">Oryza sativa subsp. japonica</name>
    <name type="common">Rice</name>
    <dbReference type="NCBI Taxonomy" id="39947"/>
    <lineage>
        <taxon>Eukaryota</taxon>
        <taxon>Viridiplantae</taxon>
        <taxon>Streptophyta</taxon>
        <taxon>Embryophyta</taxon>
        <taxon>Tracheophyta</taxon>
        <taxon>Spermatophyta</taxon>
        <taxon>Magnoliopsida</taxon>
        <taxon>Liliopsida</taxon>
        <taxon>Poales</taxon>
        <taxon>Poaceae</taxon>
        <taxon>BOP clade</taxon>
        <taxon>Oryzoideae</taxon>
        <taxon>Oryzeae</taxon>
        <taxon>Oryzinae</taxon>
        <taxon>Oryza</taxon>
        <taxon>Oryza sativa</taxon>
    </lineage>
</organism>
<evidence type="ECO:0000313" key="2">
    <source>
        <dbReference type="EMBL" id="BAC84452.1"/>
    </source>
</evidence>